<dbReference type="Gene3D" id="3.90.930.1">
    <property type="match status" value="1"/>
</dbReference>
<evidence type="ECO:0000313" key="1">
    <source>
        <dbReference type="EMBL" id="XAO73928.1"/>
    </source>
</evidence>
<keyword evidence="2" id="KW-1185">Reference proteome</keyword>
<accession>A0AAU6WMZ0</accession>
<proteinExistence type="predicted"/>
<dbReference type="RefSeq" id="WP_345766253.1">
    <property type="nucleotide sequence ID" value="NZ_CP154834.1"/>
</dbReference>
<dbReference type="EMBL" id="CP154834">
    <property type="protein sequence ID" value="XAO73928.1"/>
    <property type="molecule type" value="Genomic_DNA"/>
</dbReference>
<organism evidence="1 2">
    <name type="scientific">Chryseobacterium endophyticum</name>
    <dbReference type="NCBI Taxonomy" id="1854762"/>
    <lineage>
        <taxon>Bacteria</taxon>
        <taxon>Pseudomonadati</taxon>
        <taxon>Bacteroidota</taxon>
        <taxon>Flavobacteriia</taxon>
        <taxon>Flavobacteriales</taxon>
        <taxon>Weeksellaceae</taxon>
        <taxon>Chryseobacterium group</taxon>
        <taxon>Chryseobacterium</taxon>
    </lineage>
</organism>
<reference evidence="1 2" key="1">
    <citation type="submission" date="2024-04" db="EMBL/GenBank/DDBJ databases">
        <title>Genome sequencing and assembly of rice foliar adapted Chryseobacterium endophyticum OsEnb-ALM-A6.</title>
        <authorList>
            <person name="Kumar S."/>
            <person name="Javed M."/>
            <person name="Chouhan V."/>
            <person name="Charishma K."/>
            <person name="Patel A."/>
            <person name="Kumar M."/>
            <person name="Sahu K.P."/>
            <person name="Kumar A."/>
        </authorList>
    </citation>
    <scope>NUCLEOTIDE SEQUENCE [LARGE SCALE GENOMIC DNA]</scope>
    <source>
        <strain evidence="1 2">OsEnb-ALM-A6</strain>
    </source>
</reference>
<evidence type="ECO:0000313" key="2">
    <source>
        <dbReference type="Proteomes" id="UP001463665"/>
    </source>
</evidence>
<sequence length="214" mass="25420">MKNLIFMVGIIILFLQSCKKENYTEWIRAEDTDTKAIYSKGRLVSSEVYYKNGKLDSKYIYNNGMVIKIYHYYPNQKINSYSYLHKAPNHFTTKIYFNNGKIASEGEIDFYKDKNLFLKRGPWIFYSKTGEAYSIYTFSHDNKNVYVEGETLFDTIKNKTIRDVIYDPPVLWKKMIFSIFAPLAYDYIVWQAIRIRFTTKKETDSFLLFNSIGR</sequence>
<gene>
    <name evidence="1" type="ORF">AAFP95_19950</name>
</gene>
<dbReference type="PROSITE" id="PS51257">
    <property type="entry name" value="PROKAR_LIPOPROTEIN"/>
    <property type="match status" value="1"/>
</dbReference>
<protein>
    <submittedName>
        <fullName evidence="1">Uncharacterized protein</fullName>
    </submittedName>
</protein>
<dbReference type="Proteomes" id="UP001463665">
    <property type="component" value="Chromosome"/>
</dbReference>
<name>A0AAU6WMZ0_9FLAO</name>
<dbReference type="AlphaFoldDB" id="A0AAU6WMZ0"/>